<keyword evidence="1" id="KW-0732">Signal</keyword>
<feature type="signal peptide" evidence="1">
    <location>
        <begin position="1"/>
        <end position="19"/>
    </location>
</feature>
<feature type="chain" id="PRO_5027961919" evidence="1">
    <location>
        <begin position="20"/>
        <end position="233"/>
    </location>
</feature>
<sequence length="233" mass="26720">MKKVITLIILLLPFALIWAQNDCNECNTWYEDPPCSGTWIFQGSGNRQALARAWKSGSIGGACNRRFYSFNFRNSASMAQWVEWSISGTEWKWKVRKVGANLCQTDGWYATDCITFWIKSNYDVDITFSGFDDLYNPSSIDPYIEVWYAWGEFNVPPPKTNAVWIPADSLNNYVWHLTDSQDLHNGLSFKLWNMIHVTNCNSACEYSDPNGATVTLALKCIKPWINPNTGYYQ</sequence>
<protein>
    <submittedName>
        <fullName evidence="2">Uncharacterized protein</fullName>
    </submittedName>
</protein>
<dbReference type="AlphaFoldDB" id="A0A7C6A8N6"/>
<dbReference type="EMBL" id="DTLI01000079">
    <property type="protein sequence ID" value="HHS51852.1"/>
    <property type="molecule type" value="Genomic_DNA"/>
</dbReference>
<comment type="caution">
    <text evidence="2">The sequence shown here is derived from an EMBL/GenBank/DDBJ whole genome shotgun (WGS) entry which is preliminary data.</text>
</comment>
<gene>
    <name evidence="2" type="ORF">ENW73_03150</name>
</gene>
<evidence type="ECO:0000256" key="1">
    <source>
        <dbReference type="SAM" id="SignalP"/>
    </source>
</evidence>
<evidence type="ECO:0000313" key="2">
    <source>
        <dbReference type="EMBL" id="HHS51852.1"/>
    </source>
</evidence>
<name>A0A7C6A8N6_UNCW3</name>
<accession>A0A7C6A8N6</accession>
<proteinExistence type="predicted"/>
<reference evidence="2" key="1">
    <citation type="journal article" date="2020" name="mSystems">
        <title>Genome- and Community-Level Interaction Insights into Carbon Utilization and Element Cycling Functions of Hydrothermarchaeota in Hydrothermal Sediment.</title>
        <authorList>
            <person name="Zhou Z."/>
            <person name="Liu Y."/>
            <person name="Xu W."/>
            <person name="Pan J."/>
            <person name="Luo Z.H."/>
            <person name="Li M."/>
        </authorList>
    </citation>
    <scope>NUCLEOTIDE SEQUENCE [LARGE SCALE GENOMIC DNA]</scope>
    <source>
        <strain evidence="2">SpSt-876</strain>
    </source>
</reference>
<organism evidence="2">
    <name type="scientific">candidate division WOR-3 bacterium</name>
    <dbReference type="NCBI Taxonomy" id="2052148"/>
    <lineage>
        <taxon>Bacteria</taxon>
        <taxon>Bacteria division WOR-3</taxon>
    </lineage>
</organism>